<dbReference type="SMART" id="SM01120">
    <property type="entry name" value="Dak2"/>
    <property type="match status" value="1"/>
</dbReference>
<organism evidence="14 15">
    <name type="scientific">Leucocoprinus leucothites</name>
    <dbReference type="NCBI Taxonomy" id="201217"/>
    <lineage>
        <taxon>Eukaryota</taxon>
        <taxon>Fungi</taxon>
        <taxon>Dikarya</taxon>
        <taxon>Basidiomycota</taxon>
        <taxon>Agaricomycotina</taxon>
        <taxon>Agaricomycetes</taxon>
        <taxon>Agaricomycetidae</taxon>
        <taxon>Agaricales</taxon>
        <taxon>Agaricineae</taxon>
        <taxon>Agaricaceae</taxon>
        <taxon>Leucocoprinus</taxon>
    </lineage>
</organism>
<dbReference type="InterPro" id="IPR004006">
    <property type="entry name" value="DhaK_dom"/>
</dbReference>
<dbReference type="InterPro" id="IPR036117">
    <property type="entry name" value="DhaL_dom_sf"/>
</dbReference>
<dbReference type="GO" id="GO:0004371">
    <property type="term" value="F:glycerone kinase activity"/>
    <property type="evidence" value="ECO:0007669"/>
    <property type="project" value="UniProtKB-EC"/>
</dbReference>
<dbReference type="InterPro" id="IPR004007">
    <property type="entry name" value="DhaL_dom"/>
</dbReference>
<keyword evidence="4" id="KW-0808">Transferase</keyword>
<dbReference type="EMBL" id="JAACJO010000029">
    <property type="protein sequence ID" value="KAF5346822.1"/>
    <property type="molecule type" value="Genomic_DNA"/>
</dbReference>
<evidence type="ECO:0000259" key="12">
    <source>
        <dbReference type="PROSITE" id="PS51480"/>
    </source>
</evidence>
<accession>A0A8H5CUE6</accession>
<comment type="pathway">
    <text evidence="2">Polyol metabolism; glycerol fermentation; glycerone phosphate from glycerol (oxidative route): step 2/2.</text>
</comment>
<dbReference type="GO" id="GO:0050354">
    <property type="term" value="F:triokinase activity"/>
    <property type="evidence" value="ECO:0007669"/>
    <property type="project" value="UniProtKB-EC"/>
</dbReference>
<evidence type="ECO:0000256" key="5">
    <source>
        <dbReference type="ARBA" id="ARBA00022741"/>
    </source>
</evidence>
<evidence type="ECO:0000256" key="4">
    <source>
        <dbReference type="ARBA" id="ARBA00022679"/>
    </source>
</evidence>
<dbReference type="PANTHER" id="PTHR28629:SF14">
    <property type="entry name" value="DIHYDROXYACETONE KINASE 1"/>
    <property type="match status" value="1"/>
</dbReference>
<evidence type="ECO:0000313" key="14">
    <source>
        <dbReference type="EMBL" id="KAF5346822.1"/>
    </source>
</evidence>
<dbReference type="FunFam" id="3.30.1180.20:FF:000001">
    <property type="entry name" value="Dihydroxyacetone kinase 1"/>
    <property type="match status" value="1"/>
</dbReference>
<dbReference type="Pfam" id="PF02734">
    <property type="entry name" value="Dak2"/>
    <property type="match status" value="1"/>
</dbReference>
<keyword evidence="5" id="KW-0547">Nucleotide-binding</keyword>
<evidence type="ECO:0008006" key="16">
    <source>
        <dbReference type="Google" id="ProtNLM"/>
    </source>
</evidence>
<gene>
    <name evidence="14" type="ORF">D9756_010568</name>
</gene>
<evidence type="ECO:0000256" key="7">
    <source>
        <dbReference type="ARBA" id="ARBA00022798"/>
    </source>
</evidence>
<evidence type="ECO:0000256" key="11">
    <source>
        <dbReference type="SAM" id="MobiDB-lite"/>
    </source>
</evidence>
<dbReference type="Pfam" id="PF02733">
    <property type="entry name" value="Dak1"/>
    <property type="match status" value="1"/>
</dbReference>
<dbReference type="Gene3D" id="3.30.1180.20">
    <property type="entry name" value="Dihydroxyacetone kinase, domain 2"/>
    <property type="match status" value="1"/>
</dbReference>
<evidence type="ECO:0000313" key="15">
    <source>
        <dbReference type="Proteomes" id="UP000559027"/>
    </source>
</evidence>
<dbReference type="Proteomes" id="UP000559027">
    <property type="component" value="Unassembled WGS sequence"/>
</dbReference>
<reference evidence="14 15" key="1">
    <citation type="journal article" date="2020" name="ISME J.">
        <title>Uncovering the hidden diversity of litter-decomposition mechanisms in mushroom-forming fungi.</title>
        <authorList>
            <person name="Floudas D."/>
            <person name="Bentzer J."/>
            <person name="Ahren D."/>
            <person name="Johansson T."/>
            <person name="Persson P."/>
            <person name="Tunlid A."/>
        </authorList>
    </citation>
    <scope>NUCLEOTIDE SEQUENCE [LARGE SCALE GENOMIC DNA]</scope>
    <source>
        <strain evidence="14 15">CBS 146.42</strain>
    </source>
</reference>
<comment type="catalytic activity">
    <reaction evidence="10">
        <text>dihydroxyacetone + ATP = dihydroxyacetone phosphate + ADP + H(+)</text>
        <dbReference type="Rhea" id="RHEA:15773"/>
        <dbReference type="ChEBI" id="CHEBI:15378"/>
        <dbReference type="ChEBI" id="CHEBI:16016"/>
        <dbReference type="ChEBI" id="CHEBI:30616"/>
        <dbReference type="ChEBI" id="CHEBI:57642"/>
        <dbReference type="ChEBI" id="CHEBI:456216"/>
        <dbReference type="EC" id="2.7.1.29"/>
    </reaction>
</comment>
<keyword evidence="8" id="KW-0067">ATP-binding</keyword>
<name>A0A8H5CUE6_9AGAR</name>
<comment type="function">
    <text evidence="1">Catalyzes both the phosphorylation of dihydroxyacetone and of glyceraldehyde.</text>
</comment>
<evidence type="ECO:0000256" key="9">
    <source>
        <dbReference type="ARBA" id="ARBA00047974"/>
    </source>
</evidence>
<protein>
    <recommendedName>
        <fullName evidence="16">Dihydroxyacetone kinase</fullName>
    </recommendedName>
</protein>
<feature type="region of interest" description="Disordered" evidence="11">
    <location>
        <begin position="625"/>
        <end position="646"/>
    </location>
</feature>
<dbReference type="InterPro" id="IPR050861">
    <property type="entry name" value="Dihydroxyacetone_Kinase"/>
</dbReference>
<sequence>MTTRHFYTSPDGLVLKSLRGAVLLNPSLRLHPASRTVYTTDRSPNANVAVICGGGAGHEPAYAGYTGHGMLTACVSGEIFASPSSKQILNTIRLAAFGSVPDSQLSTKEEDKRNVLVVMNNYTGDRLNFGLAIEKARVLFPEIDLASVVVADDVSLLHSPTTQAVGPRGLAGNILVCKLLGALAHTGVSLSTCKVYGDAVVSNLSSIGVALEHCHVPGRAQGEGLKPLEEDECEVGLGLHNEAGVHRRKMGYDVRGVIEEMVGMMLERNVDGERFVTGEDDETVLFVNNLGGVSQLEMGALLADLVTTLASRNIHPKRIYSSSYMTSLNASGFSASILNISAINQRLLQSHSLTINTYELLDAPTDAHSWIGVRRYWTDFAPTPGKQEDTTDYFSTATVDEKAAAKGDTGEGAKVSPRVITALESACRAVLSVEKELTEYDTVLGDGDCGHTFAAGASAILAEIRRSEAESGLLNMTPAELVQRISEILDDVMGGTIGALFGIYLNAYSFSLLSTTPESKWYTAPLDALIALSKHTTAKPGDRTVIDALEPFCTTLSSTHGDLRKAAGQAAEGAMSTRGMRPKLGRAAYVVSERGDDGTGAALPMDPGAWGIAKLLEGFVEGWRSGGGGDGTRGIVGGGSSERTHN</sequence>
<comment type="similarity">
    <text evidence="3">Belongs to the dihydroxyacetone kinase (DAK) family.</text>
</comment>
<feature type="compositionally biased region" description="Gly residues" evidence="11">
    <location>
        <begin position="625"/>
        <end position="640"/>
    </location>
</feature>
<evidence type="ECO:0000256" key="2">
    <source>
        <dbReference type="ARBA" id="ARBA00004778"/>
    </source>
</evidence>
<keyword evidence="7" id="KW-0319">Glycerol metabolism</keyword>
<evidence type="ECO:0000256" key="3">
    <source>
        <dbReference type="ARBA" id="ARBA00008757"/>
    </source>
</evidence>
<evidence type="ECO:0000256" key="1">
    <source>
        <dbReference type="ARBA" id="ARBA00003264"/>
    </source>
</evidence>
<dbReference type="GO" id="GO:0019588">
    <property type="term" value="P:anaerobic glycerol catabolic process"/>
    <property type="evidence" value="ECO:0007669"/>
    <property type="project" value="UniProtKB-UniPathway"/>
</dbReference>
<dbReference type="GO" id="GO:0005524">
    <property type="term" value="F:ATP binding"/>
    <property type="evidence" value="ECO:0007669"/>
    <property type="project" value="UniProtKB-KW"/>
</dbReference>
<evidence type="ECO:0000256" key="8">
    <source>
        <dbReference type="ARBA" id="ARBA00022840"/>
    </source>
</evidence>
<evidence type="ECO:0000256" key="10">
    <source>
        <dbReference type="ARBA" id="ARBA00048898"/>
    </source>
</evidence>
<dbReference type="UniPathway" id="UPA00617">
    <property type="reaction ID" value="UER00669"/>
</dbReference>
<feature type="domain" description="DhaK" evidence="13">
    <location>
        <begin position="9"/>
        <end position="370"/>
    </location>
</feature>
<dbReference type="Gene3D" id="1.25.40.340">
    <property type="match status" value="1"/>
</dbReference>
<dbReference type="PANTHER" id="PTHR28629">
    <property type="entry name" value="TRIOKINASE/FMN CYCLASE"/>
    <property type="match status" value="1"/>
</dbReference>
<dbReference type="PROSITE" id="PS51480">
    <property type="entry name" value="DHAL"/>
    <property type="match status" value="1"/>
</dbReference>
<proteinExistence type="inferred from homology"/>
<comment type="caution">
    <text evidence="14">The sequence shown here is derived from an EMBL/GenBank/DDBJ whole genome shotgun (WGS) entry which is preliminary data.</text>
</comment>
<dbReference type="GO" id="GO:0005829">
    <property type="term" value="C:cytosol"/>
    <property type="evidence" value="ECO:0007669"/>
    <property type="project" value="TreeGrafter"/>
</dbReference>
<dbReference type="OrthoDB" id="1724672at2759"/>
<keyword evidence="6" id="KW-0418">Kinase</keyword>
<feature type="domain" description="DhaL" evidence="12">
    <location>
        <begin position="417"/>
        <end position="621"/>
    </location>
</feature>
<dbReference type="Gene3D" id="3.40.50.10440">
    <property type="entry name" value="Dihydroxyacetone kinase, domain 1"/>
    <property type="match status" value="1"/>
</dbReference>
<comment type="catalytic activity">
    <reaction evidence="9">
        <text>D-glyceraldehyde + ATP = D-glyceraldehyde 3-phosphate + ADP + H(+)</text>
        <dbReference type="Rhea" id="RHEA:13941"/>
        <dbReference type="ChEBI" id="CHEBI:15378"/>
        <dbReference type="ChEBI" id="CHEBI:17378"/>
        <dbReference type="ChEBI" id="CHEBI:30616"/>
        <dbReference type="ChEBI" id="CHEBI:59776"/>
        <dbReference type="ChEBI" id="CHEBI:456216"/>
        <dbReference type="EC" id="2.7.1.28"/>
    </reaction>
</comment>
<dbReference type="PROSITE" id="PS51481">
    <property type="entry name" value="DHAK"/>
    <property type="match status" value="1"/>
</dbReference>
<dbReference type="SUPFAM" id="SSF82549">
    <property type="entry name" value="DAK1/DegV-like"/>
    <property type="match status" value="1"/>
</dbReference>
<dbReference type="SUPFAM" id="SSF101473">
    <property type="entry name" value="DhaL-like"/>
    <property type="match status" value="1"/>
</dbReference>
<dbReference type="AlphaFoldDB" id="A0A8H5CUE6"/>
<evidence type="ECO:0000256" key="6">
    <source>
        <dbReference type="ARBA" id="ARBA00022777"/>
    </source>
</evidence>
<keyword evidence="15" id="KW-1185">Reference proteome</keyword>
<evidence type="ECO:0000259" key="13">
    <source>
        <dbReference type="PROSITE" id="PS51481"/>
    </source>
</evidence>
<dbReference type="FunFam" id="3.40.50.10440:FF:000001">
    <property type="entry name" value="Dihydroxyacetone kinase, DhaK subunit"/>
    <property type="match status" value="1"/>
</dbReference>